<reference evidence="1 2" key="1">
    <citation type="submission" date="2017-07" db="EMBL/GenBank/DDBJ databases">
        <title>Draft Genome Sequences of Select Purple Nonsulfur Bacteria.</title>
        <authorList>
            <person name="Lasarre B."/>
            <person name="Mckinlay J.B."/>
        </authorList>
    </citation>
    <scope>NUCLEOTIDE SEQUENCE [LARGE SCALE GENOMIC DNA]</scope>
    <source>
        <strain evidence="1 2">DSM 11907</strain>
    </source>
</reference>
<keyword evidence="2" id="KW-1185">Reference proteome</keyword>
<sequence length="94" mass="10519">MARHRFAIRSCATGLDLVEFGSKAAARRFEQATDQYFFDGRRAALYEALLALGMDARTIRWHADHPGERMLCLVAPRAPDPGRPARRTVNAAHP</sequence>
<dbReference type="AlphaFoldDB" id="A0A327JJF6"/>
<dbReference type="OrthoDB" id="9890260at2"/>
<evidence type="ECO:0000313" key="1">
    <source>
        <dbReference type="EMBL" id="RAI26560.1"/>
    </source>
</evidence>
<dbReference type="EMBL" id="NPEU01000932">
    <property type="protein sequence ID" value="RAI26560.1"/>
    <property type="molecule type" value="Genomic_DNA"/>
</dbReference>
<gene>
    <name evidence="1" type="ORF">CH338_30690</name>
</gene>
<comment type="caution">
    <text evidence="1">The sequence shown here is derived from an EMBL/GenBank/DDBJ whole genome shotgun (WGS) entry which is preliminary data.</text>
</comment>
<accession>A0A327JJF6</accession>
<protein>
    <submittedName>
        <fullName evidence="1">Uncharacterized protein</fullName>
    </submittedName>
</protein>
<proteinExistence type="predicted"/>
<organism evidence="1 2">
    <name type="scientific">Rhodoplanes elegans</name>
    <dbReference type="NCBI Taxonomy" id="29408"/>
    <lineage>
        <taxon>Bacteria</taxon>
        <taxon>Pseudomonadati</taxon>
        <taxon>Pseudomonadota</taxon>
        <taxon>Alphaproteobacteria</taxon>
        <taxon>Hyphomicrobiales</taxon>
        <taxon>Nitrobacteraceae</taxon>
        <taxon>Rhodoplanes</taxon>
    </lineage>
</organism>
<dbReference type="RefSeq" id="WP_111360771.1">
    <property type="nucleotide sequence ID" value="NZ_NHSK01000307.1"/>
</dbReference>
<name>A0A327JJF6_9BRAD</name>
<dbReference type="Proteomes" id="UP000248863">
    <property type="component" value="Unassembled WGS sequence"/>
</dbReference>
<evidence type="ECO:0000313" key="2">
    <source>
        <dbReference type="Proteomes" id="UP000248863"/>
    </source>
</evidence>